<dbReference type="Proteomes" id="UP001595805">
    <property type="component" value="Unassembled WGS sequence"/>
</dbReference>
<keyword evidence="3" id="KW-1185">Reference proteome</keyword>
<protein>
    <submittedName>
        <fullName evidence="2">Neutral/alkaline non-lysosomal ceramidase N-terminal domain-containing protein</fullName>
    </submittedName>
</protein>
<name>A0ABV8ANQ6_9BACT</name>
<evidence type="ECO:0000313" key="2">
    <source>
        <dbReference type="EMBL" id="MFC3878994.1"/>
    </source>
</evidence>
<proteinExistence type="predicted"/>
<accession>A0ABV8ANQ6</accession>
<gene>
    <name evidence="2" type="ORF">ACFOSV_02340</name>
</gene>
<organism evidence="2 3">
    <name type="scientific">Algoriphagus namhaensis</name>
    <dbReference type="NCBI Taxonomy" id="915353"/>
    <lineage>
        <taxon>Bacteria</taxon>
        <taxon>Pseudomonadati</taxon>
        <taxon>Bacteroidota</taxon>
        <taxon>Cytophagia</taxon>
        <taxon>Cytophagales</taxon>
        <taxon>Cyclobacteriaceae</taxon>
        <taxon>Algoriphagus</taxon>
    </lineage>
</organism>
<feature type="domain" description="Neutral/alkaline non-lysosomal ceramidase N-terminal" evidence="1">
    <location>
        <begin position="76"/>
        <end position="242"/>
    </location>
</feature>
<evidence type="ECO:0000313" key="3">
    <source>
        <dbReference type="Proteomes" id="UP001595805"/>
    </source>
</evidence>
<comment type="caution">
    <text evidence="2">The sequence shown here is derived from an EMBL/GenBank/DDBJ whole genome shotgun (WGS) entry which is preliminary data.</text>
</comment>
<reference evidence="3" key="1">
    <citation type="journal article" date="2019" name="Int. J. Syst. Evol. Microbiol.">
        <title>The Global Catalogue of Microorganisms (GCM) 10K type strain sequencing project: providing services to taxonomists for standard genome sequencing and annotation.</title>
        <authorList>
            <consortium name="The Broad Institute Genomics Platform"/>
            <consortium name="The Broad Institute Genome Sequencing Center for Infectious Disease"/>
            <person name="Wu L."/>
            <person name="Ma J."/>
        </authorList>
    </citation>
    <scope>NUCLEOTIDE SEQUENCE [LARGE SCALE GENOMIC DNA]</scope>
    <source>
        <strain evidence="3">CCUG 60523</strain>
    </source>
</reference>
<dbReference type="InterPro" id="IPR031329">
    <property type="entry name" value="NEUT/ALK_ceramidase_N"/>
</dbReference>
<dbReference type="RefSeq" id="WP_377903001.1">
    <property type="nucleotide sequence ID" value="NZ_JBHRZS010000003.1"/>
</dbReference>
<dbReference type="EMBL" id="JBHRZS010000003">
    <property type="protein sequence ID" value="MFC3878994.1"/>
    <property type="molecule type" value="Genomic_DNA"/>
</dbReference>
<evidence type="ECO:0000259" key="1">
    <source>
        <dbReference type="Pfam" id="PF04734"/>
    </source>
</evidence>
<sequence>MSAKGIASGILKGILWIALSLVVVLLFTITTVDRSPITEQSFYSQTFQALDSARFTKTQGESWSAGWAKSNMTPENPVDLVGYAPRGDYDFIADSSYVKAITLQNGQTRIAWLSFELLIVHPFLAKSIESAVQESKLPIDQLLFTATHTHSGMGGYMPGPLGALAFGGFDEEVIQEMVDSSLDALKKAIEAEEEVSISFRKSNASDWVSNRFVKDGPTDPYVRQLIFSNTSGQKATLLTYSAHATCLTTGYMGLSGDYPFYLMKKLEEEEYDFSIFASGTVGSHRPNRPGNTLEDTQNYAYSLARDIQLNMTYYATVKQKAIQTGRLDLKLREPHLRVSDNLRIRPWLFNWLVGESNAHLDITRIGNTLFIASSGEISGVFYEMWEESAKAQGLNLIITSFNGGYMGYITPDELYDEDFHEVRQMNWYGPGNGTYYQNLIDAIILKVAETYP</sequence>
<dbReference type="Pfam" id="PF04734">
    <property type="entry name" value="Ceramidase_alk"/>
    <property type="match status" value="1"/>
</dbReference>